<keyword evidence="3" id="KW-1185">Reference proteome</keyword>
<feature type="region of interest" description="Disordered" evidence="1">
    <location>
        <begin position="1"/>
        <end position="28"/>
    </location>
</feature>
<accession>A0ABW2SGZ1</accession>
<dbReference type="RefSeq" id="WP_382203948.1">
    <property type="nucleotide sequence ID" value="NZ_JBHTBZ010000084.1"/>
</dbReference>
<sequence>MAINTTPKEMPTGDGNPTAGNAINDLDFPTSERNDKAFSTLRAAYALKGHTLHRTDPADGPVTFLAERWGLVRHLPTIDAARRFLEQIGGRL</sequence>
<organism evidence="2 3">
    <name type="scientific">Hydrogenophaga defluvii</name>
    <dbReference type="NCBI Taxonomy" id="249410"/>
    <lineage>
        <taxon>Bacteria</taxon>
        <taxon>Pseudomonadati</taxon>
        <taxon>Pseudomonadota</taxon>
        <taxon>Betaproteobacteria</taxon>
        <taxon>Burkholderiales</taxon>
        <taxon>Comamonadaceae</taxon>
        <taxon>Hydrogenophaga</taxon>
    </lineage>
</organism>
<gene>
    <name evidence="2" type="ORF">ACFQU0_20580</name>
</gene>
<evidence type="ECO:0000313" key="2">
    <source>
        <dbReference type="EMBL" id="MFC7462821.1"/>
    </source>
</evidence>
<comment type="caution">
    <text evidence="2">The sequence shown here is derived from an EMBL/GenBank/DDBJ whole genome shotgun (WGS) entry which is preliminary data.</text>
</comment>
<reference evidence="3" key="1">
    <citation type="journal article" date="2019" name="Int. J. Syst. Evol. Microbiol.">
        <title>The Global Catalogue of Microorganisms (GCM) 10K type strain sequencing project: providing services to taxonomists for standard genome sequencing and annotation.</title>
        <authorList>
            <consortium name="The Broad Institute Genomics Platform"/>
            <consortium name="The Broad Institute Genome Sequencing Center for Infectious Disease"/>
            <person name="Wu L."/>
            <person name="Ma J."/>
        </authorList>
    </citation>
    <scope>NUCLEOTIDE SEQUENCE [LARGE SCALE GENOMIC DNA]</scope>
    <source>
        <strain evidence="3">CCUG 53903</strain>
    </source>
</reference>
<dbReference type="EMBL" id="JBHTBZ010000084">
    <property type="protein sequence ID" value="MFC7462821.1"/>
    <property type="molecule type" value="Genomic_DNA"/>
</dbReference>
<proteinExistence type="predicted"/>
<dbReference type="Proteomes" id="UP001596457">
    <property type="component" value="Unassembled WGS sequence"/>
</dbReference>
<protein>
    <submittedName>
        <fullName evidence="2">Uncharacterized protein</fullName>
    </submittedName>
</protein>
<evidence type="ECO:0000313" key="3">
    <source>
        <dbReference type="Proteomes" id="UP001596457"/>
    </source>
</evidence>
<name>A0ABW2SGZ1_9BURK</name>
<evidence type="ECO:0000256" key="1">
    <source>
        <dbReference type="SAM" id="MobiDB-lite"/>
    </source>
</evidence>